<evidence type="ECO:0000313" key="4">
    <source>
        <dbReference type="Proteomes" id="UP000625682"/>
    </source>
</evidence>
<protein>
    <recommendedName>
        <fullName evidence="2">Coenzyme Q-binding protein COQ10 START domain-containing protein</fullName>
    </recommendedName>
</protein>
<accession>A0A917UJU1</accession>
<sequence length="218" mass="23546">MSTVKEVVDVEVPVHTAYNQWTQFEEFPQFMEGVEEVRQLDERHNHWTTKIGGVKREFDTEIVDQLQDDRITWRSVGGDTHQRGSVRFERIDETHTRVELTMEVEPTGMVEKGADALGIIDRRVKGDLHRFKDYIEERGGETGAWRGRIRPGDPGASEALETPGTTGTPGTAGTTGVPGTSHTPGTPGPAAAPGMPGTPGAPGTRGTPGTPGTPGPLV</sequence>
<dbReference type="InterPro" id="IPR047137">
    <property type="entry name" value="ORF3"/>
</dbReference>
<dbReference type="AlphaFoldDB" id="A0A917UJU1"/>
<proteinExistence type="predicted"/>
<dbReference type="CDD" id="cd07817">
    <property type="entry name" value="SRPBCC_8"/>
    <property type="match status" value="1"/>
</dbReference>
<dbReference type="PANTHER" id="PTHR33824:SF7">
    <property type="entry name" value="POLYKETIDE CYCLASE_DEHYDRASE AND LIPID TRANSPORT SUPERFAMILY PROTEIN"/>
    <property type="match status" value="1"/>
</dbReference>
<dbReference type="InterPro" id="IPR008160">
    <property type="entry name" value="Collagen"/>
</dbReference>
<organism evidence="3 4">
    <name type="scientific">Streptomyces lacrimifluminis</name>
    <dbReference type="NCBI Taxonomy" id="1500077"/>
    <lineage>
        <taxon>Bacteria</taxon>
        <taxon>Bacillati</taxon>
        <taxon>Actinomycetota</taxon>
        <taxon>Actinomycetes</taxon>
        <taxon>Kitasatosporales</taxon>
        <taxon>Streptomycetaceae</taxon>
        <taxon>Streptomyces</taxon>
    </lineage>
</organism>
<dbReference type="Proteomes" id="UP000625682">
    <property type="component" value="Unassembled WGS sequence"/>
</dbReference>
<keyword evidence="4" id="KW-1185">Reference proteome</keyword>
<reference evidence="3" key="1">
    <citation type="journal article" date="2014" name="Int. J. Syst. Evol. Microbiol.">
        <title>Complete genome sequence of Corynebacterium casei LMG S-19264T (=DSM 44701T), isolated from a smear-ripened cheese.</title>
        <authorList>
            <consortium name="US DOE Joint Genome Institute (JGI-PGF)"/>
            <person name="Walter F."/>
            <person name="Albersmeier A."/>
            <person name="Kalinowski J."/>
            <person name="Ruckert C."/>
        </authorList>
    </citation>
    <scope>NUCLEOTIDE SEQUENCE</scope>
    <source>
        <strain evidence="3">CGMCC 4.7272</strain>
    </source>
</reference>
<dbReference type="Pfam" id="PF01391">
    <property type="entry name" value="Collagen"/>
    <property type="match status" value="1"/>
</dbReference>
<reference evidence="3" key="2">
    <citation type="submission" date="2020-09" db="EMBL/GenBank/DDBJ databases">
        <authorList>
            <person name="Sun Q."/>
            <person name="Zhou Y."/>
        </authorList>
    </citation>
    <scope>NUCLEOTIDE SEQUENCE</scope>
    <source>
        <strain evidence="3">CGMCC 4.7272</strain>
    </source>
</reference>
<feature type="region of interest" description="Disordered" evidence="1">
    <location>
        <begin position="142"/>
        <end position="218"/>
    </location>
</feature>
<dbReference type="Gene3D" id="3.30.530.20">
    <property type="match status" value="1"/>
</dbReference>
<gene>
    <name evidence="3" type="ORF">GCM10012282_68800</name>
</gene>
<feature type="compositionally biased region" description="Low complexity" evidence="1">
    <location>
        <begin position="162"/>
        <end position="195"/>
    </location>
</feature>
<feature type="domain" description="Coenzyme Q-binding protein COQ10 START" evidence="2">
    <location>
        <begin position="10"/>
        <end position="129"/>
    </location>
</feature>
<dbReference type="SUPFAM" id="SSF55961">
    <property type="entry name" value="Bet v1-like"/>
    <property type="match status" value="1"/>
</dbReference>
<evidence type="ECO:0000259" key="2">
    <source>
        <dbReference type="Pfam" id="PF03364"/>
    </source>
</evidence>
<dbReference type="PANTHER" id="PTHR33824">
    <property type="entry name" value="POLYKETIDE CYCLASE/DEHYDRASE AND LIPID TRANSPORT SUPERFAMILY PROTEIN"/>
    <property type="match status" value="1"/>
</dbReference>
<dbReference type="InterPro" id="IPR005031">
    <property type="entry name" value="COQ10_START"/>
</dbReference>
<dbReference type="Pfam" id="PF03364">
    <property type="entry name" value="Polyketide_cyc"/>
    <property type="match status" value="1"/>
</dbReference>
<name>A0A917UJU1_9ACTN</name>
<evidence type="ECO:0000313" key="3">
    <source>
        <dbReference type="EMBL" id="GGJ61775.1"/>
    </source>
</evidence>
<dbReference type="InterPro" id="IPR023393">
    <property type="entry name" value="START-like_dom_sf"/>
</dbReference>
<dbReference type="EMBL" id="BMMU01000033">
    <property type="protein sequence ID" value="GGJ61775.1"/>
    <property type="molecule type" value="Genomic_DNA"/>
</dbReference>
<feature type="compositionally biased region" description="Low complexity" evidence="1">
    <location>
        <begin position="201"/>
        <end position="210"/>
    </location>
</feature>
<comment type="caution">
    <text evidence="3">The sequence shown here is derived from an EMBL/GenBank/DDBJ whole genome shotgun (WGS) entry which is preliminary data.</text>
</comment>
<evidence type="ECO:0000256" key="1">
    <source>
        <dbReference type="SAM" id="MobiDB-lite"/>
    </source>
</evidence>